<feature type="compositionally biased region" description="Low complexity" evidence="1">
    <location>
        <begin position="544"/>
        <end position="557"/>
    </location>
</feature>
<feature type="compositionally biased region" description="Basic and acidic residues" evidence="1">
    <location>
        <begin position="880"/>
        <end position="893"/>
    </location>
</feature>
<feature type="compositionally biased region" description="Acidic residues" evidence="1">
    <location>
        <begin position="1015"/>
        <end position="1029"/>
    </location>
</feature>
<evidence type="ECO:0000256" key="1">
    <source>
        <dbReference type="SAM" id="MobiDB-lite"/>
    </source>
</evidence>
<feature type="compositionally biased region" description="Low complexity" evidence="1">
    <location>
        <begin position="779"/>
        <end position="789"/>
    </location>
</feature>
<name>A0A5C3F6Z4_9BASI</name>
<feature type="compositionally biased region" description="Low complexity" evidence="1">
    <location>
        <begin position="894"/>
        <end position="908"/>
    </location>
</feature>
<reference evidence="2 3" key="1">
    <citation type="submission" date="2018-03" db="EMBL/GenBank/DDBJ databases">
        <authorList>
            <person name="Guldener U."/>
        </authorList>
    </citation>
    <scope>NUCLEOTIDE SEQUENCE [LARGE SCALE GENOMIC DNA]</scope>
    <source>
        <strain evidence="2 3">DAOM196992</strain>
    </source>
</reference>
<dbReference type="OrthoDB" id="276151at2759"/>
<feature type="compositionally biased region" description="Low complexity" evidence="1">
    <location>
        <begin position="73"/>
        <end position="106"/>
    </location>
</feature>
<feature type="compositionally biased region" description="Low complexity" evidence="1">
    <location>
        <begin position="588"/>
        <end position="602"/>
    </location>
</feature>
<feature type="compositionally biased region" description="Low complexity" evidence="1">
    <location>
        <begin position="224"/>
        <end position="254"/>
    </location>
</feature>
<gene>
    <name evidence="2" type="ORF">PSFLO_05432</name>
</gene>
<dbReference type="EMBL" id="OOIP01000017">
    <property type="protein sequence ID" value="SPO39950.1"/>
    <property type="molecule type" value="Genomic_DNA"/>
</dbReference>
<feature type="compositionally biased region" description="Pro residues" evidence="1">
    <location>
        <begin position="62"/>
        <end position="72"/>
    </location>
</feature>
<feature type="compositionally biased region" description="Low complexity" evidence="1">
    <location>
        <begin position="49"/>
        <end position="61"/>
    </location>
</feature>
<dbReference type="AlphaFoldDB" id="A0A5C3F6Z4"/>
<evidence type="ECO:0000313" key="3">
    <source>
        <dbReference type="Proteomes" id="UP000323386"/>
    </source>
</evidence>
<proteinExistence type="predicted"/>
<feature type="region of interest" description="Disordered" evidence="1">
    <location>
        <begin position="541"/>
        <end position="562"/>
    </location>
</feature>
<feature type="region of interest" description="Disordered" evidence="1">
    <location>
        <begin position="880"/>
        <end position="916"/>
    </location>
</feature>
<protein>
    <submittedName>
        <fullName evidence="2">Uncharacterized protein</fullName>
    </submittedName>
</protein>
<evidence type="ECO:0000313" key="2">
    <source>
        <dbReference type="EMBL" id="SPO39950.1"/>
    </source>
</evidence>
<feature type="region of interest" description="Disordered" evidence="1">
    <location>
        <begin position="779"/>
        <end position="801"/>
    </location>
</feature>
<feature type="region of interest" description="Disordered" evidence="1">
    <location>
        <begin position="1010"/>
        <end position="1049"/>
    </location>
</feature>
<sequence>MVLRCYSRRNLLPAFSKQRLVVGHHHDLPSAPLLSRLAAVQVRRHMTQHSAPLSPSATHSSPSPPSSQPQPHPQSARLSSAPSTPSQSRQPAQSTRSPSRPRSRPAANHHEPWSFFSPRAAAWRSPTSPGAPKHPLVRKLLTELYSTHRPVAANRVWRAYNAVREASIPRVGSSTETASLMDQLEPVHHQLVLRAIDPHVARARRLHRLTAKRRRLEATSDQDASPAPSTSTSTSATPALAPDASMPSSFPDHAPSAAAHDASVAFFDSFNRKMLAQAAAKISSKSVFDATYSVREYMHRVNVIFREMRRLSRAASSPEQQQLPTLSDYNHVLSRLALGGHIGVMANLWNELTGVSAKRNASAAAVEQPLVPNRATYRELMVGLTKHASDQTERVQKAEASAAVKTKRSLEKSARAAAGGLAKYGQILAPSARGAAILAALRTMALLKDMRDHDVQPNQLTRDLAARTLRLAGHLDGLNMLMKQAYGIDLTAPGSTAAAGSDRDFPRPTVHTLNTVLMTLGEQATVPEMIAAYETIVRPTPAPGADGDAMEGSSAAAADDDGQKGLFATNWKDLIRSVRERGSEEQGSDAAPAGDGHGGASTVMATASSVADPHGGAASAGRLHPYALEPSVKTFDVLIQHCCVELDPLRSPAVWPQSAVGAGRTMSDLVKEATATTVAELSDGGPRAAEMAKRSQGDYMIFARYLIDEALDLTQRHTEETAKQLGMAIVERSPDADAGLDPDAGTTAQDGGDVAAEAPAPTTATTVEDAALGGQGEAWEQGEAGSSSSSPPPSPSTQRAYDVPSVEAGRVLEPSFLPGLNPSSFSMTANMLAPFVSVASQRRMVPQLRWVRDVVERALVAALTDCQVLEAASKAWRARLDTSRREGRGKIETSAEGSPPSSSSSSVESPEDEFPPLPLQRKELVEMFDFLAHLGDLQRRKRGQAHALERLLVERLEPRIEALAARHRARQAARRQRFRELEAEEVAQRLALEERKAEIAAARKARAEAQLAAVADEEQTPQEKEEEQEQERGQGEGVVAPAGELGRSS</sequence>
<accession>A0A5C3F6Z4</accession>
<dbReference type="Proteomes" id="UP000323386">
    <property type="component" value="Unassembled WGS sequence"/>
</dbReference>
<keyword evidence="3" id="KW-1185">Reference proteome</keyword>
<feature type="region of interest" description="Disordered" evidence="1">
    <location>
        <begin position="734"/>
        <end position="757"/>
    </location>
</feature>
<organism evidence="2 3">
    <name type="scientific">Pseudozyma flocculosa</name>
    <dbReference type="NCBI Taxonomy" id="84751"/>
    <lineage>
        <taxon>Eukaryota</taxon>
        <taxon>Fungi</taxon>
        <taxon>Dikarya</taxon>
        <taxon>Basidiomycota</taxon>
        <taxon>Ustilaginomycotina</taxon>
        <taxon>Ustilaginomycetes</taxon>
        <taxon>Ustilaginales</taxon>
        <taxon>Ustilaginaceae</taxon>
        <taxon>Pseudozyma</taxon>
    </lineage>
</organism>
<dbReference type="PANTHER" id="PTHR24216">
    <property type="entry name" value="PAXILLIN-RELATED"/>
    <property type="match status" value="1"/>
</dbReference>
<dbReference type="PANTHER" id="PTHR24216:SF65">
    <property type="entry name" value="PAXILLIN-LIKE PROTEIN 1"/>
    <property type="match status" value="1"/>
</dbReference>
<feature type="region of interest" description="Disordered" evidence="1">
    <location>
        <begin position="43"/>
        <end position="113"/>
    </location>
</feature>
<feature type="compositionally biased region" description="Low complexity" evidence="1">
    <location>
        <begin position="736"/>
        <end position="757"/>
    </location>
</feature>
<feature type="region of interest" description="Disordered" evidence="1">
    <location>
        <begin position="579"/>
        <end position="602"/>
    </location>
</feature>
<feature type="region of interest" description="Disordered" evidence="1">
    <location>
        <begin position="211"/>
        <end position="254"/>
    </location>
</feature>